<evidence type="ECO:0000256" key="1">
    <source>
        <dbReference type="ARBA" id="ARBA00008308"/>
    </source>
</evidence>
<evidence type="ECO:0000313" key="2">
    <source>
        <dbReference type="EMBL" id="BEI89874.1"/>
    </source>
</evidence>
<dbReference type="KEGG" id="ccac:CcaHIS019_0212360"/>
<dbReference type="InterPro" id="IPR010342">
    <property type="entry name" value="DUF938"/>
</dbReference>
<dbReference type="RefSeq" id="XP_060455140.1">
    <property type="nucleotide sequence ID" value="XM_060598336.1"/>
</dbReference>
<proteinExistence type="inferred from homology"/>
<dbReference type="PANTHER" id="PTHR20974">
    <property type="entry name" value="UPF0585 PROTEIN CG18661"/>
    <property type="match status" value="1"/>
</dbReference>
<keyword evidence="3" id="KW-1185">Reference proteome</keyword>
<reference evidence="2" key="1">
    <citation type="journal article" date="2023" name="BMC Genomics">
        <title>Chromosome-level genome assemblies of Cutaneotrichosporon spp. (Trichosporonales, Basidiomycota) reveal imbalanced evolution between nucleotide sequences and chromosome synteny.</title>
        <authorList>
            <person name="Kobayashi Y."/>
            <person name="Kayamori A."/>
            <person name="Aoki K."/>
            <person name="Shiwa Y."/>
            <person name="Matsutani M."/>
            <person name="Fujita N."/>
            <person name="Sugita T."/>
            <person name="Iwasaki W."/>
            <person name="Tanaka N."/>
            <person name="Takashima M."/>
        </authorList>
    </citation>
    <scope>NUCLEOTIDE SEQUENCE</scope>
    <source>
        <strain evidence="2">HIS019</strain>
    </source>
</reference>
<gene>
    <name evidence="2" type="ORF">CcaverHIS019_0212360</name>
</gene>
<dbReference type="GeneID" id="85493745"/>
<evidence type="ECO:0000313" key="3">
    <source>
        <dbReference type="Proteomes" id="UP001233271"/>
    </source>
</evidence>
<comment type="similarity">
    <text evidence="1">Belongs to the UPF0585 family.</text>
</comment>
<dbReference type="Gene3D" id="3.40.50.150">
    <property type="entry name" value="Vaccinia Virus protein VP39"/>
    <property type="match status" value="1"/>
</dbReference>
<dbReference type="EMBL" id="AP028213">
    <property type="protein sequence ID" value="BEI89874.1"/>
    <property type="molecule type" value="Genomic_DNA"/>
</dbReference>
<dbReference type="PANTHER" id="PTHR20974:SF0">
    <property type="entry name" value="UPF0585 PROTEIN CG18661"/>
    <property type="match status" value="1"/>
</dbReference>
<accession>A0AA48I287</accession>
<dbReference type="InterPro" id="IPR029063">
    <property type="entry name" value="SAM-dependent_MTases_sf"/>
</dbReference>
<organism evidence="2 3">
    <name type="scientific">Cutaneotrichosporon cavernicola</name>
    <dbReference type="NCBI Taxonomy" id="279322"/>
    <lineage>
        <taxon>Eukaryota</taxon>
        <taxon>Fungi</taxon>
        <taxon>Dikarya</taxon>
        <taxon>Basidiomycota</taxon>
        <taxon>Agaricomycotina</taxon>
        <taxon>Tremellomycetes</taxon>
        <taxon>Trichosporonales</taxon>
        <taxon>Trichosporonaceae</taxon>
        <taxon>Cutaneotrichosporon</taxon>
    </lineage>
</organism>
<sequence length="239" mass="26341">MSTNDFSGAPDSPDDMTITTYPSVISVPGAAQRNLGTVTDCLDPLVNGPVPAKHVLEIASFPYEHMRGYAKKWPHVHFSGTVRDIDEMEKTSLDGIPGNVAPPEKLDIAIQKDWDALFDTVNDPFDGAIMVNLVHCTPEGLPEHVFRNLSPLTPEGRRVLAPGGWIGVYGAYLNEDGTFRSEGDAKFDAEWIKAVHPSLGLRSPKDLREMAEKWGWREESQSIVAKGNLFIVFRATIPE</sequence>
<protein>
    <submittedName>
        <fullName evidence="2">Uncharacterized protein</fullName>
    </submittedName>
</protein>
<dbReference type="AlphaFoldDB" id="A0AA48I287"/>
<dbReference type="Proteomes" id="UP001233271">
    <property type="component" value="Chromosome 2"/>
</dbReference>
<dbReference type="Pfam" id="PF06080">
    <property type="entry name" value="DUF938"/>
    <property type="match status" value="1"/>
</dbReference>
<name>A0AA48I287_9TREE</name>
<dbReference type="SUPFAM" id="SSF53335">
    <property type="entry name" value="S-adenosyl-L-methionine-dependent methyltransferases"/>
    <property type="match status" value="1"/>
</dbReference>